<keyword evidence="1" id="KW-0472">Membrane</keyword>
<gene>
    <name evidence="2" type="ORF">MNB_SV-12-2056</name>
</gene>
<keyword evidence="1" id="KW-0812">Transmembrane</keyword>
<organism evidence="2">
    <name type="scientific">hydrothermal vent metagenome</name>
    <dbReference type="NCBI Taxonomy" id="652676"/>
    <lineage>
        <taxon>unclassified sequences</taxon>
        <taxon>metagenomes</taxon>
        <taxon>ecological metagenomes</taxon>
    </lineage>
</organism>
<dbReference type="NCBIfam" id="NF037970">
    <property type="entry name" value="vanZ_1"/>
    <property type="match status" value="1"/>
</dbReference>
<dbReference type="PANTHER" id="PTHR28008">
    <property type="entry name" value="DOMAIN PROTEIN, PUTATIVE (AFU_ORTHOLOGUE AFUA_3G10980)-RELATED"/>
    <property type="match status" value="1"/>
</dbReference>
<feature type="transmembrane region" description="Helical" evidence="1">
    <location>
        <begin position="28"/>
        <end position="47"/>
    </location>
</feature>
<dbReference type="AlphaFoldDB" id="A0A1W1CDT5"/>
<evidence type="ECO:0000256" key="1">
    <source>
        <dbReference type="SAM" id="Phobius"/>
    </source>
</evidence>
<keyword evidence="1" id="KW-1133">Transmembrane helix</keyword>
<accession>A0A1W1CDT5</accession>
<name>A0A1W1CDT5_9ZZZZ</name>
<dbReference type="PANTHER" id="PTHR28008:SF1">
    <property type="entry name" value="DOMAIN PROTEIN, PUTATIVE (AFU_ORTHOLOGUE AFUA_3G10980)-RELATED"/>
    <property type="match status" value="1"/>
</dbReference>
<proteinExistence type="predicted"/>
<feature type="transmembrane region" description="Helical" evidence="1">
    <location>
        <begin position="53"/>
        <end position="75"/>
    </location>
</feature>
<evidence type="ECO:0000313" key="2">
    <source>
        <dbReference type="EMBL" id="SFV63872.1"/>
    </source>
</evidence>
<dbReference type="EMBL" id="FPHE01000128">
    <property type="protein sequence ID" value="SFV63872.1"/>
    <property type="molecule type" value="Genomic_DNA"/>
</dbReference>
<sequence length="81" mass="9328">MDKILHMTAFFVLSFELNRASSTITHRLRNMVALLAFGIFIEFAQSLTPTRDASFYDVVADLVGILIFQLLYSLYRYKKSS</sequence>
<protein>
    <submittedName>
        <fullName evidence="2">Uncharacterized protein</fullName>
    </submittedName>
</protein>
<reference evidence="2" key="1">
    <citation type="submission" date="2016-10" db="EMBL/GenBank/DDBJ databases">
        <authorList>
            <person name="de Groot N.N."/>
        </authorList>
    </citation>
    <scope>NUCLEOTIDE SEQUENCE</scope>
</reference>